<sequence length="131" mass="15055">QTHVCLPNGHNLITMIDRAFERMDLDKNGDITLAEYETYTERGDTNKDGRVSLDEYLVGAGSQEIEGALFHHYDHDQDNLLEITDVVLEFHEMDHSRDGMITRKELEIYYSNLLHHIFGNRHCGGHNTIVG</sequence>
<dbReference type="SUPFAM" id="SSF47473">
    <property type="entry name" value="EF-hand"/>
    <property type="match status" value="1"/>
</dbReference>
<keyword evidence="4" id="KW-1185">Reference proteome</keyword>
<dbReference type="InterPro" id="IPR018247">
    <property type="entry name" value="EF_Hand_1_Ca_BS"/>
</dbReference>
<reference evidence="3" key="2">
    <citation type="journal article" date="2021" name="Genome Biol. Evol.">
        <title>Developing a high-quality reference genome for a parasitic bivalve with doubly uniparental inheritance (Bivalvia: Unionida).</title>
        <authorList>
            <person name="Smith C.H."/>
        </authorList>
    </citation>
    <scope>NUCLEOTIDE SEQUENCE</scope>
    <source>
        <strain evidence="3">CHS0354</strain>
        <tissue evidence="3">Mantle</tissue>
    </source>
</reference>
<dbReference type="InterPro" id="IPR011992">
    <property type="entry name" value="EF-hand-dom_pair"/>
</dbReference>
<dbReference type="PROSITE" id="PS00018">
    <property type="entry name" value="EF_HAND_1"/>
    <property type="match status" value="2"/>
</dbReference>
<dbReference type="EMBL" id="JAEAOA010000846">
    <property type="protein sequence ID" value="KAK3594223.1"/>
    <property type="molecule type" value="Genomic_DNA"/>
</dbReference>
<protein>
    <recommendedName>
        <fullName evidence="2">EF-hand domain-containing protein</fullName>
    </recommendedName>
</protein>
<evidence type="ECO:0000313" key="3">
    <source>
        <dbReference type="EMBL" id="KAK3594223.1"/>
    </source>
</evidence>
<comment type="caution">
    <text evidence="3">The sequence shown here is derived from an EMBL/GenBank/DDBJ whole genome shotgun (WGS) entry which is preliminary data.</text>
</comment>
<feature type="domain" description="EF-hand" evidence="2">
    <location>
        <begin position="81"/>
        <end position="116"/>
    </location>
</feature>
<reference evidence="3" key="1">
    <citation type="journal article" date="2021" name="Genome Biol. Evol.">
        <title>A High-Quality Reference Genome for a Parasitic Bivalve with Doubly Uniparental Inheritance (Bivalvia: Unionida).</title>
        <authorList>
            <person name="Smith C.H."/>
        </authorList>
    </citation>
    <scope>NUCLEOTIDE SEQUENCE</scope>
    <source>
        <strain evidence="3">CHS0354</strain>
    </source>
</reference>
<organism evidence="3 4">
    <name type="scientific">Potamilus streckersoni</name>
    <dbReference type="NCBI Taxonomy" id="2493646"/>
    <lineage>
        <taxon>Eukaryota</taxon>
        <taxon>Metazoa</taxon>
        <taxon>Spiralia</taxon>
        <taxon>Lophotrochozoa</taxon>
        <taxon>Mollusca</taxon>
        <taxon>Bivalvia</taxon>
        <taxon>Autobranchia</taxon>
        <taxon>Heteroconchia</taxon>
        <taxon>Palaeoheterodonta</taxon>
        <taxon>Unionida</taxon>
        <taxon>Unionoidea</taxon>
        <taxon>Unionidae</taxon>
        <taxon>Ambleminae</taxon>
        <taxon>Lampsilini</taxon>
        <taxon>Potamilus</taxon>
    </lineage>
</organism>
<keyword evidence="1" id="KW-0106">Calcium</keyword>
<dbReference type="Pfam" id="PF13202">
    <property type="entry name" value="EF-hand_5"/>
    <property type="match status" value="3"/>
</dbReference>
<dbReference type="Proteomes" id="UP001195483">
    <property type="component" value="Unassembled WGS sequence"/>
</dbReference>
<dbReference type="PROSITE" id="PS50222">
    <property type="entry name" value="EF_HAND_2"/>
    <property type="match status" value="2"/>
</dbReference>
<dbReference type="GO" id="GO:0005509">
    <property type="term" value="F:calcium ion binding"/>
    <property type="evidence" value="ECO:0007669"/>
    <property type="project" value="InterPro"/>
</dbReference>
<dbReference type="InterPro" id="IPR002048">
    <property type="entry name" value="EF_hand_dom"/>
</dbReference>
<evidence type="ECO:0000313" key="4">
    <source>
        <dbReference type="Proteomes" id="UP001195483"/>
    </source>
</evidence>
<gene>
    <name evidence="3" type="ORF">CHS0354_013830</name>
</gene>
<reference evidence="3" key="3">
    <citation type="submission" date="2023-05" db="EMBL/GenBank/DDBJ databases">
        <authorList>
            <person name="Smith C.H."/>
        </authorList>
    </citation>
    <scope>NUCLEOTIDE SEQUENCE</scope>
    <source>
        <strain evidence="3">CHS0354</strain>
        <tissue evidence="3">Mantle</tissue>
    </source>
</reference>
<dbReference type="AlphaFoldDB" id="A0AAE0VXH2"/>
<dbReference type="Gene3D" id="1.10.238.10">
    <property type="entry name" value="EF-hand"/>
    <property type="match status" value="1"/>
</dbReference>
<feature type="domain" description="EF-hand" evidence="2">
    <location>
        <begin position="11"/>
        <end position="46"/>
    </location>
</feature>
<name>A0AAE0VXH2_9BIVA</name>
<evidence type="ECO:0000259" key="2">
    <source>
        <dbReference type="PROSITE" id="PS50222"/>
    </source>
</evidence>
<proteinExistence type="predicted"/>
<feature type="non-terminal residue" evidence="3">
    <location>
        <position position="131"/>
    </location>
</feature>
<accession>A0AAE0VXH2</accession>
<evidence type="ECO:0000256" key="1">
    <source>
        <dbReference type="ARBA" id="ARBA00022837"/>
    </source>
</evidence>